<evidence type="ECO:0000313" key="1">
    <source>
        <dbReference type="EMBL" id="PJE80808.1"/>
    </source>
</evidence>
<proteinExistence type="predicted"/>
<name>A0A2H9TCH3_9ZZZZ</name>
<reference evidence="1" key="1">
    <citation type="journal article" date="2017" name="Appl. Environ. Microbiol.">
        <title>Molecular characterization of an Endozoicomonas-like organism causing infection in king scallop Pecten maximus L.</title>
        <authorList>
            <person name="Cano I."/>
            <person name="van Aerle R."/>
            <person name="Ross S."/>
            <person name="Verner-Jeffreys D.W."/>
            <person name="Paley R.K."/>
            <person name="Rimmer G."/>
            <person name="Ryder D."/>
            <person name="Hooper P."/>
            <person name="Stone D."/>
            <person name="Feist S.W."/>
        </authorList>
    </citation>
    <scope>NUCLEOTIDE SEQUENCE</scope>
</reference>
<dbReference type="AlphaFoldDB" id="A0A2H9TCH3"/>
<comment type="caution">
    <text evidence="1">The sequence shown here is derived from an EMBL/GenBank/DDBJ whole genome shotgun (WGS) entry which is preliminary data.</text>
</comment>
<accession>A0A2H9TCH3</accession>
<sequence>MNDPVFPIVAIQQTVEAFQIMVFVFQLRREVQFVLFAGLPERIRHAITPLLHEGRFREIKELPLGMAIVKPAMDDKEMNIHVPVKVMAKGLQGSEDTREHLSFVFGKGLNGFGCDKTQLTQQFAVRQTKYHSSRGMVKVICCHSVSAVRLSGFRSTR</sequence>
<gene>
    <name evidence="1" type="ORF">CI610_00233</name>
</gene>
<organism evidence="1">
    <name type="scientific">invertebrate metagenome</name>
    <dbReference type="NCBI Taxonomy" id="1711999"/>
    <lineage>
        <taxon>unclassified sequences</taxon>
        <taxon>metagenomes</taxon>
        <taxon>organismal metagenomes</taxon>
    </lineage>
</organism>
<protein>
    <submittedName>
        <fullName evidence="1">Uncharacterized protein</fullName>
    </submittedName>
</protein>
<dbReference type="EMBL" id="NSIT01000005">
    <property type="protein sequence ID" value="PJE80808.1"/>
    <property type="molecule type" value="Genomic_DNA"/>
</dbReference>